<dbReference type="Gene3D" id="4.10.410.10">
    <property type="entry name" value="Pancreatic trypsin inhibitor Kunitz domain"/>
    <property type="match status" value="1"/>
</dbReference>
<organism evidence="3">
    <name type="scientific">Rhipicephalus appendiculatus</name>
    <name type="common">Brown ear tick</name>
    <dbReference type="NCBI Taxonomy" id="34631"/>
    <lineage>
        <taxon>Eukaryota</taxon>
        <taxon>Metazoa</taxon>
        <taxon>Ecdysozoa</taxon>
        <taxon>Arthropoda</taxon>
        <taxon>Chelicerata</taxon>
        <taxon>Arachnida</taxon>
        <taxon>Acari</taxon>
        <taxon>Parasitiformes</taxon>
        <taxon>Ixodida</taxon>
        <taxon>Ixodoidea</taxon>
        <taxon>Ixodidae</taxon>
        <taxon>Rhipicephalinae</taxon>
        <taxon>Rhipicephalus</taxon>
        <taxon>Rhipicephalus</taxon>
    </lineage>
</organism>
<evidence type="ECO:0000259" key="2">
    <source>
        <dbReference type="PROSITE" id="PS50279"/>
    </source>
</evidence>
<dbReference type="InterPro" id="IPR002223">
    <property type="entry name" value="Kunitz_BPTI"/>
</dbReference>
<name>A0A131YDH4_RHIAP</name>
<feature type="domain" description="BPTI/Kunitz inhibitor" evidence="2">
    <location>
        <begin position="36"/>
        <end position="87"/>
    </location>
</feature>
<keyword evidence="1" id="KW-0732">Signal</keyword>
<dbReference type="SUPFAM" id="SSF57362">
    <property type="entry name" value="BPTI-like"/>
    <property type="match status" value="1"/>
</dbReference>
<dbReference type="InterPro" id="IPR036880">
    <property type="entry name" value="Kunitz_BPTI_sf"/>
</dbReference>
<dbReference type="EMBL" id="GEDV01011144">
    <property type="protein sequence ID" value="JAP77413.1"/>
    <property type="molecule type" value="Transcribed_RNA"/>
</dbReference>
<proteinExistence type="predicted"/>
<accession>A0A131YDH4</accession>
<dbReference type="AlphaFoldDB" id="A0A131YDH4"/>
<evidence type="ECO:0000313" key="3">
    <source>
        <dbReference type="EMBL" id="JAP77413.1"/>
    </source>
</evidence>
<feature type="chain" id="PRO_5007284667" evidence="1">
    <location>
        <begin position="20"/>
        <end position="90"/>
    </location>
</feature>
<dbReference type="PROSITE" id="PS50279">
    <property type="entry name" value="BPTI_KUNITZ_2"/>
    <property type="match status" value="1"/>
</dbReference>
<dbReference type="GO" id="GO:0004867">
    <property type="term" value="F:serine-type endopeptidase inhibitor activity"/>
    <property type="evidence" value="ECO:0007669"/>
    <property type="project" value="InterPro"/>
</dbReference>
<evidence type="ECO:0000256" key="1">
    <source>
        <dbReference type="SAM" id="SignalP"/>
    </source>
</evidence>
<protein>
    <submittedName>
        <fullName evidence="3">Pancreatic trypsin inhibitor</fullName>
    </submittedName>
</protein>
<dbReference type="Pfam" id="PF00014">
    <property type="entry name" value="Kunitz_BPTI"/>
    <property type="match status" value="1"/>
</dbReference>
<sequence length="90" mass="10201">MKILLLVSFLSTLLIIVCSIDSPQDFFEKCKYPSGCLQPRKQGICVTSTHPYGYDSTTKTCRLMPRFECVLNTCNMFSTLEDCKKECSSL</sequence>
<dbReference type="SMART" id="SM00131">
    <property type="entry name" value="KU"/>
    <property type="match status" value="1"/>
</dbReference>
<feature type="signal peptide" evidence="1">
    <location>
        <begin position="1"/>
        <end position="19"/>
    </location>
</feature>
<reference evidence="3" key="1">
    <citation type="journal article" date="2016" name="Ticks Tick Borne Dis.">
        <title>De novo assembly and annotation of the salivary gland transcriptome of Rhipicephalus appendiculatus male and female ticks during blood feeding.</title>
        <authorList>
            <person name="de Castro M.H."/>
            <person name="de Klerk D."/>
            <person name="Pienaar R."/>
            <person name="Latif A.A."/>
            <person name="Rees D.J."/>
            <person name="Mans B.J."/>
        </authorList>
    </citation>
    <scope>NUCLEOTIDE SEQUENCE</scope>
    <source>
        <tissue evidence="3">Salivary glands</tissue>
    </source>
</reference>